<evidence type="ECO:0000256" key="4">
    <source>
        <dbReference type="ARBA" id="ARBA00022519"/>
    </source>
</evidence>
<evidence type="ECO:0000256" key="3">
    <source>
        <dbReference type="ARBA" id="ARBA00022481"/>
    </source>
</evidence>
<dbReference type="SUPFAM" id="SSF54523">
    <property type="entry name" value="Pili subunits"/>
    <property type="match status" value="1"/>
</dbReference>
<dbReference type="Proteomes" id="UP000000268">
    <property type="component" value="Chromosome"/>
</dbReference>
<feature type="domain" description="General secretion pathway GspH" evidence="9">
    <location>
        <begin position="51"/>
        <end position="147"/>
    </location>
</feature>
<dbReference type="EMBL" id="CP000828">
    <property type="protein sequence ID" value="ABW28312.1"/>
    <property type="molecule type" value="Genomic_DNA"/>
</dbReference>
<dbReference type="GO" id="GO:0015627">
    <property type="term" value="C:type II protein secretion system complex"/>
    <property type="evidence" value="ECO:0007669"/>
    <property type="project" value="InterPro"/>
</dbReference>
<comment type="subcellular location">
    <subcellularLocation>
        <location evidence="1">Cell inner membrane</location>
        <topology evidence="1">Single-pass membrane protein</topology>
    </subcellularLocation>
</comment>
<evidence type="ECO:0000313" key="11">
    <source>
        <dbReference type="Proteomes" id="UP000000268"/>
    </source>
</evidence>
<evidence type="ECO:0000256" key="2">
    <source>
        <dbReference type="ARBA" id="ARBA00022475"/>
    </source>
</evidence>
<dbReference type="InterPro" id="IPR012902">
    <property type="entry name" value="N_methyl_site"/>
</dbReference>
<dbReference type="Gene3D" id="3.30.700.10">
    <property type="entry name" value="Glycoprotein, Type 4 Pilin"/>
    <property type="match status" value="1"/>
</dbReference>
<dbReference type="eggNOG" id="COG4970">
    <property type="taxonomic scope" value="Bacteria"/>
</dbReference>
<keyword evidence="6 8" id="KW-1133">Transmembrane helix</keyword>
<evidence type="ECO:0000256" key="8">
    <source>
        <dbReference type="SAM" id="Phobius"/>
    </source>
</evidence>
<keyword evidence="5 8" id="KW-0812">Transmembrane</keyword>
<dbReference type="RefSeq" id="WP_012163717.1">
    <property type="nucleotide sequence ID" value="NC_009925.1"/>
</dbReference>
<organism evidence="10 11">
    <name type="scientific">Acaryochloris marina (strain MBIC 11017)</name>
    <dbReference type="NCBI Taxonomy" id="329726"/>
    <lineage>
        <taxon>Bacteria</taxon>
        <taxon>Bacillati</taxon>
        <taxon>Cyanobacteriota</taxon>
        <taxon>Cyanophyceae</taxon>
        <taxon>Acaryochloridales</taxon>
        <taxon>Acaryochloridaceae</taxon>
        <taxon>Acaryochloris</taxon>
    </lineage>
</organism>
<evidence type="ECO:0000259" key="9">
    <source>
        <dbReference type="Pfam" id="PF12019"/>
    </source>
</evidence>
<proteinExistence type="predicted"/>
<reference evidence="10 11" key="1">
    <citation type="journal article" date="2008" name="Proc. Natl. Acad. Sci. U.S.A.">
        <title>Niche adaptation and genome expansion in the chlorophyll d-producing cyanobacterium Acaryochloris marina.</title>
        <authorList>
            <person name="Swingley W.D."/>
            <person name="Chen M."/>
            <person name="Cheung P.C."/>
            <person name="Conrad A.L."/>
            <person name="Dejesa L.C."/>
            <person name="Hao J."/>
            <person name="Honchak B.M."/>
            <person name="Karbach L.E."/>
            <person name="Kurdoglu A."/>
            <person name="Lahiri S."/>
            <person name="Mastrian S.D."/>
            <person name="Miyashita H."/>
            <person name="Page L."/>
            <person name="Ramakrishna P."/>
            <person name="Satoh S."/>
            <person name="Sattley W.M."/>
            <person name="Shimada Y."/>
            <person name="Taylor H.L."/>
            <person name="Tomo T."/>
            <person name="Tsuchiya T."/>
            <person name="Wang Z.T."/>
            <person name="Raymond J."/>
            <person name="Mimuro M."/>
            <person name="Blankenship R.E."/>
            <person name="Touchman J.W."/>
        </authorList>
    </citation>
    <scope>NUCLEOTIDE SEQUENCE [LARGE SCALE GENOMIC DNA]</scope>
    <source>
        <strain evidence="11">MBIC 11017</strain>
    </source>
</reference>
<dbReference type="Pfam" id="PF12019">
    <property type="entry name" value="GspH"/>
    <property type="match status" value="1"/>
</dbReference>
<evidence type="ECO:0000256" key="7">
    <source>
        <dbReference type="ARBA" id="ARBA00023136"/>
    </source>
</evidence>
<keyword evidence="7 8" id="KW-0472">Membrane</keyword>
<keyword evidence="3" id="KW-0488">Methylation</keyword>
<dbReference type="InterPro" id="IPR045584">
    <property type="entry name" value="Pilin-like"/>
</dbReference>
<gene>
    <name evidence="10" type="ordered locus">AM1_3318</name>
</gene>
<dbReference type="InterPro" id="IPR022346">
    <property type="entry name" value="T2SS_GspH"/>
</dbReference>
<keyword evidence="2" id="KW-1003">Cell membrane</keyword>
<sequence length="177" mass="18487">MILPQYQHKSSGFSLPEVLAIVVISGIFAALAAPSFLGWINNKRIEDVSKQVEGALKEAQATAIRTSQQCSLSISSSSIIANPQSCLPTGTRDLTQLGGGTSPSAVTLIAATNDDIQFSPKGSTSSGNVLVFFHPDQSQGMRCLAITAGIGIIRMGEFRGNHPPTTAQADASNCHSS</sequence>
<name>B0BZ12_ACAM1</name>
<dbReference type="STRING" id="329726.AM1_3318"/>
<keyword evidence="4" id="KW-0997">Cell inner membrane</keyword>
<evidence type="ECO:0000313" key="10">
    <source>
        <dbReference type="EMBL" id="ABW28312.1"/>
    </source>
</evidence>
<evidence type="ECO:0000256" key="1">
    <source>
        <dbReference type="ARBA" id="ARBA00004377"/>
    </source>
</evidence>
<keyword evidence="11" id="KW-1185">Reference proteome</keyword>
<dbReference type="PROSITE" id="PS00409">
    <property type="entry name" value="PROKAR_NTER_METHYL"/>
    <property type="match status" value="1"/>
</dbReference>
<feature type="transmembrane region" description="Helical" evidence="8">
    <location>
        <begin position="18"/>
        <end position="40"/>
    </location>
</feature>
<dbReference type="KEGG" id="amr:AM1_3318"/>
<evidence type="ECO:0000256" key="6">
    <source>
        <dbReference type="ARBA" id="ARBA00022989"/>
    </source>
</evidence>
<dbReference type="GO" id="GO:0005886">
    <property type="term" value="C:plasma membrane"/>
    <property type="evidence" value="ECO:0007669"/>
    <property type="project" value="UniProtKB-SubCell"/>
</dbReference>
<protein>
    <submittedName>
        <fullName evidence="10">Type IV pilin protein, putative</fullName>
    </submittedName>
</protein>
<accession>B0BZ12</accession>
<dbReference type="AlphaFoldDB" id="B0BZ12"/>
<evidence type="ECO:0000256" key="5">
    <source>
        <dbReference type="ARBA" id="ARBA00022692"/>
    </source>
</evidence>
<dbReference type="HOGENOM" id="CLU_102971_0_0_3"/>
<dbReference type="GO" id="GO:0015628">
    <property type="term" value="P:protein secretion by the type II secretion system"/>
    <property type="evidence" value="ECO:0007669"/>
    <property type="project" value="InterPro"/>
</dbReference>